<dbReference type="Proteomes" id="UP000243006">
    <property type="component" value="Unassembled WGS sequence"/>
</dbReference>
<accession>A0A1Y3EY58</accession>
<dbReference type="SUPFAM" id="SSF54236">
    <property type="entry name" value="Ubiquitin-like"/>
    <property type="match status" value="1"/>
</dbReference>
<dbReference type="Pfam" id="PF09379">
    <property type="entry name" value="FERM_N"/>
    <property type="match status" value="1"/>
</dbReference>
<dbReference type="AlphaFoldDB" id="A0A1Y3EY58"/>
<dbReference type="Gene3D" id="3.10.20.90">
    <property type="entry name" value="Phosphatidylinositol 3-kinase Catalytic Subunit, Chain A, domain 1"/>
    <property type="match status" value="1"/>
</dbReference>
<dbReference type="EMBL" id="LVZM01000584">
    <property type="protein sequence ID" value="OUC49720.1"/>
    <property type="molecule type" value="Genomic_DNA"/>
</dbReference>
<evidence type="ECO:0000259" key="1">
    <source>
        <dbReference type="Pfam" id="PF09379"/>
    </source>
</evidence>
<reference evidence="2 3" key="1">
    <citation type="submission" date="2015-04" db="EMBL/GenBank/DDBJ databases">
        <title>Draft genome of the roundworm Trichinella nativa.</title>
        <authorList>
            <person name="Mitreva M."/>
        </authorList>
    </citation>
    <scope>NUCLEOTIDE SEQUENCE [LARGE SCALE GENOMIC DNA]</scope>
    <source>
        <strain evidence="2 3">ISS45</strain>
    </source>
</reference>
<organism evidence="2 3">
    <name type="scientific">Trichinella nativa</name>
    <dbReference type="NCBI Taxonomy" id="6335"/>
    <lineage>
        <taxon>Eukaryota</taxon>
        <taxon>Metazoa</taxon>
        <taxon>Ecdysozoa</taxon>
        <taxon>Nematoda</taxon>
        <taxon>Enoplea</taxon>
        <taxon>Dorylaimia</taxon>
        <taxon>Trichinellida</taxon>
        <taxon>Trichinellidae</taxon>
        <taxon>Trichinella</taxon>
    </lineage>
</organism>
<evidence type="ECO:0000313" key="3">
    <source>
        <dbReference type="Proteomes" id="UP000243006"/>
    </source>
</evidence>
<dbReference type="InterPro" id="IPR018979">
    <property type="entry name" value="FERM_N"/>
</dbReference>
<feature type="domain" description="FERM N-terminal" evidence="1">
    <location>
        <begin position="61"/>
        <end position="95"/>
    </location>
</feature>
<name>A0A1Y3EY58_9BILA</name>
<proteinExistence type="predicted"/>
<gene>
    <name evidence="2" type="ORF">D917_05122</name>
</gene>
<protein>
    <submittedName>
        <fullName evidence="2">FERM protein</fullName>
    </submittedName>
</protein>
<dbReference type="InterPro" id="IPR029071">
    <property type="entry name" value="Ubiquitin-like_domsf"/>
</dbReference>
<sequence length="186" mass="20963">MMLYCRASSFAGIGALVTTLTTSGRRLLTEATIDFVRIVDLSQLTRCSAELAVIVLFRKLCVKGDTGEQLLNQVCDQLNIAEKDYFGLRFVDKNRVRFKFSFVQILDRSNKANNTTSPMKNQTLNTSSLFFRMSPLMSTWNGGKAGVFGDILLFYHRCWTGGSDRTAQMSINNDFIQLCWKLSSPN</sequence>
<evidence type="ECO:0000313" key="2">
    <source>
        <dbReference type="EMBL" id="OUC49720.1"/>
    </source>
</evidence>
<comment type="caution">
    <text evidence="2">The sequence shown here is derived from an EMBL/GenBank/DDBJ whole genome shotgun (WGS) entry which is preliminary data.</text>
</comment>